<proteinExistence type="predicted"/>
<evidence type="ECO:0000256" key="1">
    <source>
        <dbReference type="SAM" id="Phobius"/>
    </source>
</evidence>
<keyword evidence="1" id="KW-1133">Transmembrane helix</keyword>
<keyword evidence="3" id="KW-1185">Reference proteome</keyword>
<reference evidence="2 3" key="1">
    <citation type="submission" date="2020-08" db="EMBL/GenBank/DDBJ databases">
        <title>Putative novel bacterial strains isolated from necrotic wheat leaf tissues caused by Xanthomonas translucens.</title>
        <authorList>
            <person name="Tambong J.T."/>
        </authorList>
    </citation>
    <scope>NUCLEOTIDE SEQUENCE [LARGE SCALE GENOMIC DNA]</scope>
    <source>
        <strain evidence="2 3">DOAB 1069</strain>
    </source>
</reference>
<evidence type="ECO:0008006" key="4">
    <source>
        <dbReference type="Google" id="ProtNLM"/>
    </source>
</evidence>
<name>A0ABR7AWC2_9PSED</name>
<feature type="transmembrane region" description="Helical" evidence="1">
    <location>
        <begin position="378"/>
        <end position="395"/>
    </location>
</feature>
<feature type="transmembrane region" description="Helical" evidence="1">
    <location>
        <begin position="137"/>
        <end position="158"/>
    </location>
</feature>
<feature type="transmembrane region" description="Helical" evidence="1">
    <location>
        <begin position="352"/>
        <end position="371"/>
    </location>
</feature>
<evidence type="ECO:0000313" key="3">
    <source>
        <dbReference type="Proteomes" id="UP000651852"/>
    </source>
</evidence>
<accession>A0ABR7AWC2</accession>
<sequence>MIFFCAQLILDARDFRGDARLYWSLSADLLQFDYPQTIRGYFYPLVLVPFRFLFDFSESVGLFSLKIGQSVAYGYLFSIALPNLYHSVFGGTLSTLRRIIPPILVALIFPGLVSYPLSDAPAFGMLVASAVMVVKALASQSIMRSFSYILIAGLLSYFSYNTRTIYIFSVIALALLVLVFFIRGPLYKLIAVFIFFAGVSLGSAPQMAINYRYSKTFSPFVETDLGGGSLFVHQLAWGMIVDRYETYIEPGAVRGTPVFYANKAGAEILRNHGGFDSLSISRFLEMMIEHPLVFSGIYVRHIASGLDARDGEVYTQRPSAEKSTRSLMYLFIVIFGLSQLAISFIFKGYNNFVRKFLFGIVLLLPSVAIIPGAIETRFFFPVYCLAYCAISLENIVRSKFILQMLVVVLFVIPVYAFVQHSIKSPIYQRPESYLIVPINSPE</sequence>
<dbReference type="EMBL" id="JACONW010000015">
    <property type="protein sequence ID" value="MBC3949216.1"/>
    <property type="molecule type" value="Genomic_DNA"/>
</dbReference>
<feature type="transmembrane region" description="Helical" evidence="1">
    <location>
        <begin position="189"/>
        <end position="209"/>
    </location>
</feature>
<keyword evidence="1" id="KW-0472">Membrane</keyword>
<organism evidence="2 3">
    <name type="scientific">Pseudomonas folii</name>
    <dbReference type="NCBI Taxonomy" id="2762593"/>
    <lineage>
        <taxon>Bacteria</taxon>
        <taxon>Pseudomonadati</taxon>
        <taxon>Pseudomonadota</taxon>
        <taxon>Gammaproteobacteria</taxon>
        <taxon>Pseudomonadales</taxon>
        <taxon>Pseudomonadaceae</taxon>
        <taxon>Pseudomonas</taxon>
    </lineage>
</organism>
<dbReference type="Proteomes" id="UP000651852">
    <property type="component" value="Unassembled WGS sequence"/>
</dbReference>
<feature type="transmembrane region" description="Helical" evidence="1">
    <location>
        <begin position="327"/>
        <end position="346"/>
    </location>
</feature>
<gene>
    <name evidence="2" type="ORF">H8S59_05490</name>
</gene>
<keyword evidence="1" id="KW-0812">Transmembrane</keyword>
<feature type="transmembrane region" description="Helical" evidence="1">
    <location>
        <begin position="165"/>
        <end position="183"/>
    </location>
</feature>
<evidence type="ECO:0000313" key="2">
    <source>
        <dbReference type="EMBL" id="MBC3949216.1"/>
    </source>
</evidence>
<comment type="caution">
    <text evidence="2">The sequence shown here is derived from an EMBL/GenBank/DDBJ whole genome shotgun (WGS) entry which is preliminary data.</text>
</comment>
<protein>
    <recommendedName>
        <fullName evidence="4">Glycosyltransferase RgtA/B/C/D-like domain-containing protein</fullName>
    </recommendedName>
</protein>
<feature type="transmembrane region" description="Helical" evidence="1">
    <location>
        <begin position="401"/>
        <end position="418"/>
    </location>
</feature>
<feature type="transmembrane region" description="Helical" evidence="1">
    <location>
        <begin position="99"/>
        <end position="117"/>
    </location>
</feature>